<proteinExistence type="predicted"/>
<protein>
    <submittedName>
        <fullName evidence="3">Glycosyl transferase, group 1</fullName>
    </submittedName>
</protein>
<gene>
    <name evidence="3" type="ordered locus">Adeh_2772</name>
</gene>
<dbReference type="eggNOG" id="COG0438">
    <property type="taxonomic scope" value="Bacteria"/>
</dbReference>
<evidence type="ECO:0000313" key="4">
    <source>
        <dbReference type="Proteomes" id="UP000001935"/>
    </source>
</evidence>
<dbReference type="EMBL" id="CP000251">
    <property type="protein sequence ID" value="ABC82542.1"/>
    <property type="molecule type" value="Genomic_DNA"/>
</dbReference>
<dbReference type="PANTHER" id="PTHR12526:SF600">
    <property type="entry name" value="GLYCOSYL TRANSFERASE GROUP 1"/>
    <property type="match status" value="1"/>
</dbReference>
<evidence type="ECO:0000313" key="3">
    <source>
        <dbReference type="EMBL" id="ABC82542.1"/>
    </source>
</evidence>
<dbReference type="CAZy" id="GT4">
    <property type="family name" value="Glycosyltransferase Family 4"/>
</dbReference>
<feature type="region of interest" description="Disordered" evidence="1">
    <location>
        <begin position="1"/>
        <end position="50"/>
    </location>
</feature>
<dbReference type="KEGG" id="ade:Adeh_2772"/>
<dbReference type="PANTHER" id="PTHR12526">
    <property type="entry name" value="GLYCOSYLTRANSFERASE"/>
    <property type="match status" value="1"/>
</dbReference>
<evidence type="ECO:0000259" key="2">
    <source>
        <dbReference type="Pfam" id="PF13579"/>
    </source>
</evidence>
<dbReference type="STRING" id="290397.Adeh_2772"/>
<dbReference type="GO" id="GO:0016757">
    <property type="term" value="F:glycosyltransferase activity"/>
    <property type="evidence" value="ECO:0007669"/>
    <property type="project" value="UniProtKB-ARBA"/>
</dbReference>
<dbReference type="HOGENOM" id="CLU_009583_36_1_7"/>
<accession>Q2ILL1</accession>
<dbReference type="InterPro" id="IPR028098">
    <property type="entry name" value="Glyco_trans_4-like_N"/>
</dbReference>
<feature type="compositionally biased region" description="Basic and acidic residues" evidence="1">
    <location>
        <begin position="21"/>
        <end position="30"/>
    </location>
</feature>
<evidence type="ECO:0000256" key="1">
    <source>
        <dbReference type="SAM" id="MobiDB-lite"/>
    </source>
</evidence>
<keyword evidence="3" id="KW-0808">Transferase</keyword>
<dbReference type="Pfam" id="PF13579">
    <property type="entry name" value="Glyco_trans_4_4"/>
    <property type="match status" value="1"/>
</dbReference>
<reference evidence="3 4" key="1">
    <citation type="submission" date="2006-01" db="EMBL/GenBank/DDBJ databases">
        <title>Complete sequence of Anaeromyxobacter dehalogenans 2CP-C.</title>
        <authorList>
            <consortium name="US DOE Joint Genome Institute"/>
            <person name="Copeland A."/>
            <person name="Lucas S."/>
            <person name="Lapidus A."/>
            <person name="Barry K."/>
            <person name="Detter J.C."/>
            <person name="Glavina T."/>
            <person name="Hammon N."/>
            <person name="Israni S."/>
            <person name="Pitluck S."/>
            <person name="Brettin T."/>
            <person name="Bruce D."/>
            <person name="Han C."/>
            <person name="Tapia R."/>
            <person name="Gilna P."/>
            <person name="Kiss H."/>
            <person name="Schmutz J."/>
            <person name="Larimer F."/>
            <person name="Land M."/>
            <person name="Kyrpides N."/>
            <person name="Anderson I."/>
            <person name="Sanford R.A."/>
            <person name="Ritalahti K.M."/>
            <person name="Thomas H.S."/>
            <person name="Kirby J.R."/>
            <person name="Zhulin I.B."/>
            <person name="Loeffler F.E."/>
            <person name="Richardson P."/>
        </authorList>
    </citation>
    <scope>NUCLEOTIDE SEQUENCE [LARGE SCALE GENOMIC DNA]</scope>
    <source>
        <strain evidence="3 4">2CP-C</strain>
    </source>
</reference>
<dbReference type="AlphaFoldDB" id="Q2ILL1"/>
<name>Q2ILL1_ANADE</name>
<dbReference type="SUPFAM" id="SSF53756">
    <property type="entry name" value="UDP-Glycosyltransferase/glycogen phosphorylase"/>
    <property type="match status" value="1"/>
</dbReference>
<dbReference type="Gene3D" id="3.40.50.2000">
    <property type="entry name" value="Glycogen Phosphorylase B"/>
    <property type="match status" value="2"/>
</dbReference>
<organism evidence="3 4">
    <name type="scientific">Anaeromyxobacter dehalogenans (strain 2CP-C)</name>
    <dbReference type="NCBI Taxonomy" id="290397"/>
    <lineage>
        <taxon>Bacteria</taxon>
        <taxon>Pseudomonadati</taxon>
        <taxon>Myxococcota</taxon>
        <taxon>Myxococcia</taxon>
        <taxon>Myxococcales</taxon>
        <taxon>Cystobacterineae</taxon>
        <taxon>Anaeromyxobacteraceae</taxon>
        <taxon>Anaeromyxobacter</taxon>
    </lineage>
</organism>
<feature type="domain" description="Glycosyltransferase subfamily 4-like N-terminal" evidence="2">
    <location>
        <begin position="79"/>
        <end position="243"/>
    </location>
</feature>
<dbReference type="Pfam" id="PF13692">
    <property type="entry name" value="Glyco_trans_1_4"/>
    <property type="match status" value="1"/>
</dbReference>
<sequence>MTGRASRPNACVREPPCHVTPARERTRREAVGSMRAAGPPPGEDRQMTEPRAVARPKVCMVSYGESNTTLPPMFNEALSLAEAGFEVESIALAASPGGPMVETYAAGFSTRRFHLRTRGFFHARLGHSVANPAVAALQYVLSYAEFVARAAVRAWRSRADAYTAHDLPALLPTLLAAKARGRPLVYRAHELYPETHARVRFAWFWRLLDRVLVPRCDEVVTPDDNRSRIYREELGARSPPLTVRNCPPYRPPVESTRLRDELSRRGVACSTIVLYQGLVDSMRCIEEIAEASRHFDDGVVLVIMGGGFGAWADPGARLADHARIVVLPPVPYRELAPYTASADVGVLLYRNDCRNNYYCAPNKLFEYMMMGLPVVAPSFPGMARIVAGDDVGLCVDPSRPEEIAAAVNRLARDPAARARMRANGLRLSQERYNWRVESEPLLERYRALVAERRTTAPSTGELA</sequence>
<dbReference type="Proteomes" id="UP000001935">
    <property type="component" value="Chromosome"/>
</dbReference>